<gene>
    <name evidence="1" type="ORF">ERS007739_00785</name>
</gene>
<accession>A0A916PAQ4</accession>
<dbReference type="AlphaFoldDB" id="A0A916PAQ4"/>
<dbReference type="EMBL" id="CSBK01000252">
    <property type="protein sequence ID" value="COX16011.1"/>
    <property type="molecule type" value="Genomic_DNA"/>
</dbReference>
<comment type="caution">
    <text evidence="1">The sequence shown here is derived from an EMBL/GenBank/DDBJ whole genome shotgun (WGS) entry which is preliminary data.</text>
</comment>
<evidence type="ECO:0000313" key="2">
    <source>
        <dbReference type="Proteomes" id="UP000039021"/>
    </source>
</evidence>
<evidence type="ECO:0000313" key="1">
    <source>
        <dbReference type="EMBL" id="COX16011.1"/>
    </source>
</evidence>
<reference evidence="2" key="1">
    <citation type="submission" date="2015-03" db="EMBL/GenBank/DDBJ databases">
        <authorList>
            <consortium name="Pathogen Informatics"/>
        </authorList>
    </citation>
    <scope>NUCLEOTIDE SEQUENCE [LARGE SCALE GENOMIC DNA]</scope>
    <source>
        <strain evidence="2">N09902308</strain>
    </source>
</reference>
<proteinExistence type="predicted"/>
<protein>
    <submittedName>
        <fullName evidence="1">Uncharacterized protein</fullName>
    </submittedName>
</protein>
<dbReference type="Proteomes" id="UP000039021">
    <property type="component" value="Unassembled WGS sequence"/>
</dbReference>
<organism evidence="1 2">
    <name type="scientific">Mycobacterium tuberculosis</name>
    <dbReference type="NCBI Taxonomy" id="1773"/>
    <lineage>
        <taxon>Bacteria</taxon>
        <taxon>Bacillati</taxon>
        <taxon>Actinomycetota</taxon>
        <taxon>Actinomycetes</taxon>
        <taxon>Mycobacteriales</taxon>
        <taxon>Mycobacteriaceae</taxon>
        <taxon>Mycobacterium</taxon>
        <taxon>Mycobacterium tuberculosis complex</taxon>
    </lineage>
</organism>
<name>A0A916PAQ4_MYCTX</name>
<sequence length="34" mass="3836">MGIDAAKNDVNAFQRAQRTHPQLAVAHHQVRAFH</sequence>